<dbReference type="InterPro" id="IPR058030">
    <property type="entry name" value="TRIM8/14/16/25/29/45/65_CC"/>
</dbReference>
<dbReference type="Pfam" id="PF13765">
    <property type="entry name" value="PRY"/>
    <property type="match status" value="1"/>
</dbReference>
<dbReference type="EMBL" id="JAFIRN010000013">
    <property type="protein sequence ID" value="KAG5837366.1"/>
    <property type="molecule type" value="Genomic_DNA"/>
</dbReference>
<evidence type="ECO:0000256" key="4">
    <source>
        <dbReference type="ARBA" id="ARBA00022833"/>
    </source>
</evidence>
<dbReference type="InterPro" id="IPR043136">
    <property type="entry name" value="B30.2/SPRY_sf"/>
</dbReference>
<keyword evidence="12" id="KW-1185">Reference proteome</keyword>
<dbReference type="InterPro" id="IPR001841">
    <property type="entry name" value="Znf_RING"/>
</dbReference>
<dbReference type="Pfam" id="PF00622">
    <property type="entry name" value="SPRY"/>
    <property type="match status" value="1"/>
</dbReference>
<dbReference type="Pfam" id="PF00643">
    <property type="entry name" value="zf-B_box"/>
    <property type="match status" value="1"/>
</dbReference>
<feature type="domain" description="B box-type" evidence="9">
    <location>
        <begin position="118"/>
        <end position="158"/>
    </location>
</feature>
<keyword evidence="5" id="KW-0391">Immunity</keyword>
<protein>
    <submittedName>
        <fullName evidence="11">Uncharacterized protein</fullName>
    </submittedName>
</protein>
<gene>
    <name evidence="11" type="ORF">ANANG_G00238510</name>
</gene>
<evidence type="ECO:0000256" key="6">
    <source>
        <dbReference type="PROSITE-ProRule" id="PRU00024"/>
    </source>
</evidence>
<evidence type="ECO:0000259" key="9">
    <source>
        <dbReference type="PROSITE" id="PS50119"/>
    </source>
</evidence>
<dbReference type="Gene3D" id="3.30.160.60">
    <property type="entry name" value="Classic Zinc Finger"/>
    <property type="match status" value="1"/>
</dbReference>
<evidence type="ECO:0000256" key="7">
    <source>
        <dbReference type="SAM" id="MobiDB-lite"/>
    </source>
</evidence>
<dbReference type="SUPFAM" id="SSF57845">
    <property type="entry name" value="B-box zinc-binding domain"/>
    <property type="match status" value="1"/>
</dbReference>
<dbReference type="GO" id="GO:0008270">
    <property type="term" value="F:zinc ion binding"/>
    <property type="evidence" value="ECO:0007669"/>
    <property type="project" value="UniProtKB-KW"/>
</dbReference>
<dbReference type="GO" id="GO:0005737">
    <property type="term" value="C:cytoplasm"/>
    <property type="evidence" value="ECO:0007669"/>
    <property type="project" value="UniProtKB-ARBA"/>
</dbReference>
<dbReference type="PANTHER" id="PTHR25465:SF14">
    <property type="entry name" value="E3 UBIQUITIN-PROTEIN LIGASE TRIM65"/>
    <property type="match status" value="1"/>
</dbReference>
<evidence type="ECO:0000256" key="1">
    <source>
        <dbReference type="ARBA" id="ARBA00022588"/>
    </source>
</evidence>
<dbReference type="PRINTS" id="PR01407">
    <property type="entry name" value="BUTYPHLNCDUF"/>
</dbReference>
<dbReference type="InterPro" id="IPR001870">
    <property type="entry name" value="B30.2/SPRY"/>
</dbReference>
<dbReference type="InterPro" id="IPR017907">
    <property type="entry name" value="Znf_RING_CS"/>
</dbReference>
<evidence type="ECO:0000256" key="2">
    <source>
        <dbReference type="ARBA" id="ARBA00022723"/>
    </source>
</evidence>
<organism evidence="11 12">
    <name type="scientific">Anguilla anguilla</name>
    <name type="common">European freshwater eel</name>
    <name type="synonym">Muraena anguilla</name>
    <dbReference type="NCBI Taxonomy" id="7936"/>
    <lineage>
        <taxon>Eukaryota</taxon>
        <taxon>Metazoa</taxon>
        <taxon>Chordata</taxon>
        <taxon>Craniata</taxon>
        <taxon>Vertebrata</taxon>
        <taxon>Euteleostomi</taxon>
        <taxon>Actinopterygii</taxon>
        <taxon>Neopterygii</taxon>
        <taxon>Teleostei</taxon>
        <taxon>Anguilliformes</taxon>
        <taxon>Anguillidae</taxon>
        <taxon>Anguilla</taxon>
    </lineage>
</organism>
<dbReference type="PROSITE" id="PS50119">
    <property type="entry name" value="ZF_BBOX"/>
    <property type="match status" value="1"/>
</dbReference>
<dbReference type="GO" id="GO:0045087">
    <property type="term" value="P:innate immune response"/>
    <property type="evidence" value="ECO:0007669"/>
    <property type="project" value="UniProtKB-KW"/>
</dbReference>
<dbReference type="PROSITE" id="PS50188">
    <property type="entry name" value="B302_SPRY"/>
    <property type="match status" value="1"/>
</dbReference>
<feature type="compositionally biased region" description="Low complexity" evidence="7">
    <location>
        <begin position="363"/>
        <end position="375"/>
    </location>
</feature>
<dbReference type="AlphaFoldDB" id="A0A9D3LVY5"/>
<keyword evidence="4" id="KW-0862">Zinc</keyword>
<dbReference type="SMART" id="SM00184">
    <property type="entry name" value="RING"/>
    <property type="match status" value="1"/>
</dbReference>
<dbReference type="Gene3D" id="3.30.40.10">
    <property type="entry name" value="Zinc/RING finger domain, C3HC4 (zinc finger)"/>
    <property type="match status" value="1"/>
</dbReference>
<evidence type="ECO:0000256" key="3">
    <source>
        <dbReference type="ARBA" id="ARBA00022771"/>
    </source>
</evidence>
<dbReference type="InterPro" id="IPR051051">
    <property type="entry name" value="E3_ubiq-ligase_TRIM/RNF"/>
</dbReference>
<evidence type="ECO:0000259" key="10">
    <source>
        <dbReference type="PROSITE" id="PS50188"/>
    </source>
</evidence>
<dbReference type="Pfam" id="PF25600">
    <property type="entry name" value="TRIM_CC"/>
    <property type="match status" value="1"/>
</dbReference>
<dbReference type="InterPro" id="IPR013083">
    <property type="entry name" value="Znf_RING/FYVE/PHD"/>
</dbReference>
<evidence type="ECO:0000256" key="5">
    <source>
        <dbReference type="ARBA" id="ARBA00022859"/>
    </source>
</evidence>
<dbReference type="InterPro" id="IPR013320">
    <property type="entry name" value="ConA-like_dom_sf"/>
</dbReference>
<feature type="region of interest" description="Disordered" evidence="7">
    <location>
        <begin position="338"/>
        <end position="406"/>
    </location>
</feature>
<dbReference type="InterPro" id="IPR000315">
    <property type="entry name" value="Znf_B-box"/>
</dbReference>
<keyword evidence="2" id="KW-0479">Metal-binding</keyword>
<evidence type="ECO:0000313" key="11">
    <source>
        <dbReference type="EMBL" id="KAG5837366.1"/>
    </source>
</evidence>
<dbReference type="PANTHER" id="PTHR25465">
    <property type="entry name" value="B-BOX DOMAIN CONTAINING"/>
    <property type="match status" value="1"/>
</dbReference>
<evidence type="ECO:0000259" key="8">
    <source>
        <dbReference type="PROSITE" id="PS50089"/>
    </source>
</evidence>
<dbReference type="InterPro" id="IPR003879">
    <property type="entry name" value="Butyrophylin_SPRY"/>
</dbReference>
<dbReference type="CDD" id="cd16040">
    <property type="entry name" value="SPRY_PRY_SNTX"/>
    <property type="match status" value="1"/>
</dbReference>
<dbReference type="SMART" id="SM00336">
    <property type="entry name" value="BBOX"/>
    <property type="match status" value="1"/>
</dbReference>
<dbReference type="SUPFAM" id="SSF57850">
    <property type="entry name" value="RING/U-box"/>
    <property type="match status" value="1"/>
</dbReference>
<keyword evidence="1" id="KW-0399">Innate immunity</keyword>
<comment type="caution">
    <text evidence="11">The sequence shown here is derived from an EMBL/GenBank/DDBJ whole genome shotgun (WGS) entry which is preliminary data.</text>
</comment>
<accession>A0A9D3LVY5</accession>
<feature type="domain" description="B30.2/SPRY" evidence="10">
    <location>
        <begin position="400"/>
        <end position="594"/>
    </location>
</feature>
<reference evidence="11" key="1">
    <citation type="submission" date="2021-01" db="EMBL/GenBank/DDBJ databases">
        <title>A chromosome-scale assembly of European eel, Anguilla anguilla.</title>
        <authorList>
            <person name="Henkel C."/>
            <person name="Jong-Raadsen S.A."/>
            <person name="Dufour S."/>
            <person name="Weltzien F.-A."/>
            <person name="Palstra A.P."/>
            <person name="Pelster B."/>
            <person name="Spaink H.P."/>
            <person name="Van Den Thillart G.E."/>
            <person name="Jansen H."/>
            <person name="Zahm M."/>
            <person name="Klopp C."/>
            <person name="Cedric C."/>
            <person name="Louis A."/>
            <person name="Berthelot C."/>
            <person name="Parey E."/>
            <person name="Roest Crollius H."/>
            <person name="Montfort J."/>
            <person name="Robinson-Rechavi M."/>
            <person name="Bucao C."/>
            <person name="Bouchez O."/>
            <person name="Gislard M."/>
            <person name="Lluch J."/>
            <person name="Milhes M."/>
            <person name="Lampietro C."/>
            <person name="Lopez Roques C."/>
            <person name="Donnadieu C."/>
            <person name="Braasch I."/>
            <person name="Desvignes T."/>
            <person name="Postlethwait J."/>
            <person name="Bobe J."/>
            <person name="Guiguen Y."/>
            <person name="Dirks R."/>
        </authorList>
    </citation>
    <scope>NUCLEOTIDE SEQUENCE</scope>
    <source>
        <strain evidence="11">Tag_6206</strain>
        <tissue evidence="11">Liver</tissue>
    </source>
</reference>
<sequence>MATARFPEEEFACPVCLEVLRDPATLPCGHTYCLPCIQRHWDQGEAKKAYSCPQCRKTFTPRPMLARSTLLVEAMEKLKVMGGGGGRAPVDLLRAAVRALPCPGAPPDGDGLYPQLPVSPRLCPEHRQPLELFCQEDRLFVCRACGDHAHRDHRVVTAEAARVERQRDLAQMQVDTQRRIQERERNLQLLPQSARDRKGAVQALQREAREVFAELVRSVELAGVQVQELLGAHEMAEGSRVEGQIHRLEQDLARLHSRDEELRRLVHMQDHFCFLKNFLTLDTPIPEGEGEVAGANAEAVVLGVQTALREFWDQHQELSKASLAKIFRTVNDASALAETPRTAAPLPSEHREDSNSQPPVNEMAASSMASLNAASGTSNQNPASGVSNQNSASETASQNPPIQYQEPKTRDELLKFRFEPTLDPNTAYRQLRLSDGDRKATLRAEPQPYPEHAGRFLFWRQVLCREPLAGSPCYWEAEWTGTKVTIGVAYASMGRASSDESCRLGHNAQSWGLYWTGTGFSLWHGGRETPVKGPKARRVGVYLDQQAGVLAFYRVSHGQAELLVRVQADFSGPLYPGFRFWTGVGSSVTLCQLD</sequence>
<dbReference type="PROSITE" id="PS50089">
    <property type="entry name" value="ZF_RING_2"/>
    <property type="match status" value="1"/>
</dbReference>
<dbReference type="SMART" id="SM00449">
    <property type="entry name" value="SPRY"/>
    <property type="match status" value="1"/>
</dbReference>
<feature type="compositionally biased region" description="Polar residues" evidence="7">
    <location>
        <begin position="376"/>
        <end position="402"/>
    </location>
</feature>
<proteinExistence type="predicted"/>
<dbReference type="InterPro" id="IPR006574">
    <property type="entry name" value="PRY"/>
</dbReference>
<dbReference type="Gene3D" id="2.60.120.920">
    <property type="match status" value="1"/>
</dbReference>
<dbReference type="SUPFAM" id="SSF49899">
    <property type="entry name" value="Concanavalin A-like lectins/glucanases"/>
    <property type="match status" value="1"/>
</dbReference>
<name>A0A9D3LVY5_ANGAN</name>
<evidence type="ECO:0000313" key="12">
    <source>
        <dbReference type="Proteomes" id="UP001044222"/>
    </source>
</evidence>
<dbReference type="PROSITE" id="PS00518">
    <property type="entry name" value="ZF_RING_1"/>
    <property type="match status" value="1"/>
</dbReference>
<dbReference type="InterPro" id="IPR003877">
    <property type="entry name" value="SPRY_dom"/>
</dbReference>
<keyword evidence="3 6" id="KW-0863">Zinc-finger</keyword>
<dbReference type="SMART" id="SM00589">
    <property type="entry name" value="PRY"/>
    <property type="match status" value="1"/>
</dbReference>
<feature type="domain" description="RING-type" evidence="8">
    <location>
        <begin position="13"/>
        <end position="56"/>
    </location>
</feature>
<dbReference type="Proteomes" id="UP001044222">
    <property type="component" value="Chromosome 13"/>
</dbReference>
<dbReference type="Pfam" id="PF15227">
    <property type="entry name" value="zf-C3HC4_4"/>
    <property type="match status" value="1"/>
</dbReference>
<dbReference type="CDD" id="cd19769">
    <property type="entry name" value="Bbox2_TRIM16-like"/>
    <property type="match status" value="1"/>
</dbReference>